<evidence type="ECO:0000313" key="4">
    <source>
        <dbReference type="Proteomes" id="UP001500368"/>
    </source>
</evidence>
<feature type="domain" description="Eis-like acetyltransferase" evidence="2">
    <location>
        <begin position="245"/>
        <end position="350"/>
    </location>
</feature>
<sequence length="458" mass="49888">MSIPAPKLPQIAPLPDGLTSRTFPLTLGEDGKPDPAGAAFIRTVEHGFYEEWYSDEKLERLQPALAEDNQQCTGVFVDPGFAALEPWGDALEQIGFDAALHPVGTFVDYDKTLNAGGELLPARLVTGVTVNPGFRRRGILKHMMTTALARAVQDEMPLVALTVSEGSIYGRFGFGATTREQRLEVNVTKAGEAFALRTPATGRVLTVDPAELGDVVDATFAQFHQRTRGSVERQAFYRKAATAQWNPEDITSQWRKARTIVHITEEGTIGGYAVFTFTGWDNEPHTMQLRDMVTVDAASRIELWRHLADMDLVGRITQNNAPVDDPLAAALVNPRARKVTAQRDVLWVRILDVVRVLQAREWGADGQFVLELSDPLGICAGSFAITVTSGAARVQPAADAAGPRFRTDVETLGAVYLGDVSVLTMRDAGRISGPEDADWNSLAATFDLPTAPYCATHF</sequence>
<keyword evidence="4" id="KW-1185">Reference proteome</keyword>
<dbReference type="InterPro" id="IPR025559">
    <property type="entry name" value="Eis_dom"/>
</dbReference>
<dbReference type="InterPro" id="IPR041380">
    <property type="entry name" value="Acetyltransf_17"/>
</dbReference>
<dbReference type="Gene3D" id="3.30.1050.10">
    <property type="entry name" value="SCP2 sterol-binding domain"/>
    <property type="match status" value="1"/>
</dbReference>
<dbReference type="Pfam" id="PF17668">
    <property type="entry name" value="Acetyltransf_17"/>
    <property type="match status" value="1"/>
</dbReference>
<dbReference type="InterPro" id="IPR051554">
    <property type="entry name" value="Acetyltransferase_Eis"/>
</dbReference>
<gene>
    <name evidence="3" type="ORF">GCM10025790_27330</name>
</gene>
<proteinExistence type="predicted"/>
<dbReference type="EMBL" id="BAABLW010000007">
    <property type="protein sequence ID" value="GAA4927632.1"/>
    <property type="molecule type" value="Genomic_DNA"/>
</dbReference>
<dbReference type="PANTHER" id="PTHR37817">
    <property type="entry name" value="N-ACETYLTRANSFERASE EIS"/>
    <property type="match status" value="1"/>
</dbReference>
<dbReference type="InterPro" id="IPR036527">
    <property type="entry name" value="SCP2_sterol-bd_dom_sf"/>
</dbReference>
<reference evidence="4" key="1">
    <citation type="journal article" date="2019" name="Int. J. Syst. Evol. Microbiol.">
        <title>The Global Catalogue of Microorganisms (GCM) 10K type strain sequencing project: providing services to taxonomists for standard genome sequencing and annotation.</title>
        <authorList>
            <consortium name="The Broad Institute Genomics Platform"/>
            <consortium name="The Broad Institute Genome Sequencing Center for Infectious Disease"/>
            <person name="Wu L."/>
            <person name="Ma J."/>
        </authorList>
    </citation>
    <scope>NUCLEOTIDE SEQUENCE [LARGE SCALE GENOMIC DNA]</scope>
    <source>
        <strain evidence="4">JCM 19129</strain>
    </source>
</reference>
<comment type="caution">
    <text evidence="3">The sequence shown here is derived from an EMBL/GenBank/DDBJ whole genome shotgun (WGS) entry which is preliminary data.</text>
</comment>
<evidence type="ECO:0000259" key="1">
    <source>
        <dbReference type="Pfam" id="PF13530"/>
    </source>
</evidence>
<protein>
    <submittedName>
        <fullName evidence="3">GNAT family N-acetyltransferase</fullName>
    </submittedName>
</protein>
<dbReference type="Pfam" id="PF13527">
    <property type="entry name" value="Acetyltransf_9"/>
    <property type="match status" value="1"/>
</dbReference>
<name>A0ABP9G5F4_9MICC</name>
<dbReference type="Pfam" id="PF13530">
    <property type="entry name" value="SCP2_2"/>
    <property type="match status" value="1"/>
</dbReference>
<dbReference type="Proteomes" id="UP001500368">
    <property type="component" value="Unassembled WGS sequence"/>
</dbReference>
<dbReference type="SUPFAM" id="SSF55729">
    <property type="entry name" value="Acyl-CoA N-acyltransferases (Nat)"/>
    <property type="match status" value="1"/>
</dbReference>
<organism evidence="3 4">
    <name type="scientific">Nesterenkonia rhizosphaerae</name>
    <dbReference type="NCBI Taxonomy" id="1348272"/>
    <lineage>
        <taxon>Bacteria</taxon>
        <taxon>Bacillati</taxon>
        <taxon>Actinomycetota</taxon>
        <taxon>Actinomycetes</taxon>
        <taxon>Micrococcales</taxon>
        <taxon>Micrococcaceae</taxon>
        <taxon>Nesterenkonia</taxon>
    </lineage>
</organism>
<accession>A0ABP9G5F4</accession>
<dbReference type="SUPFAM" id="SSF55718">
    <property type="entry name" value="SCP-like"/>
    <property type="match status" value="1"/>
</dbReference>
<dbReference type="RefSeq" id="WP_345478540.1">
    <property type="nucleotide sequence ID" value="NZ_BAABLW010000007.1"/>
</dbReference>
<dbReference type="Gene3D" id="3.40.630.30">
    <property type="match status" value="2"/>
</dbReference>
<evidence type="ECO:0000259" key="2">
    <source>
        <dbReference type="Pfam" id="PF17668"/>
    </source>
</evidence>
<dbReference type="InterPro" id="IPR016181">
    <property type="entry name" value="Acyl_CoA_acyltransferase"/>
</dbReference>
<evidence type="ECO:0000313" key="3">
    <source>
        <dbReference type="EMBL" id="GAA4927632.1"/>
    </source>
</evidence>
<dbReference type="PANTHER" id="PTHR37817:SF1">
    <property type="entry name" value="N-ACETYLTRANSFERASE EIS"/>
    <property type="match status" value="1"/>
</dbReference>
<feature type="domain" description="Enhanced intracellular survival protein" evidence="1">
    <location>
        <begin position="353"/>
        <end position="454"/>
    </location>
</feature>